<evidence type="ECO:0000256" key="1">
    <source>
        <dbReference type="SAM" id="Phobius"/>
    </source>
</evidence>
<keyword evidence="1" id="KW-0812">Transmembrane</keyword>
<dbReference type="Gene3D" id="1.20.1730.10">
    <property type="entry name" value="Sodium/glucose cotransporter"/>
    <property type="match status" value="1"/>
</dbReference>
<feature type="transmembrane region" description="Helical" evidence="1">
    <location>
        <begin position="12"/>
        <end position="37"/>
    </location>
</feature>
<organism evidence="2 3">
    <name type="scientific">Oesophagostomum dentatum</name>
    <name type="common">Nodular worm</name>
    <dbReference type="NCBI Taxonomy" id="61180"/>
    <lineage>
        <taxon>Eukaryota</taxon>
        <taxon>Metazoa</taxon>
        <taxon>Ecdysozoa</taxon>
        <taxon>Nematoda</taxon>
        <taxon>Chromadorea</taxon>
        <taxon>Rhabditida</taxon>
        <taxon>Rhabditina</taxon>
        <taxon>Rhabditomorpha</taxon>
        <taxon>Strongyloidea</taxon>
        <taxon>Strongylidae</taxon>
        <taxon>Oesophagostomum</taxon>
    </lineage>
</organism>
<accession>A0A0B1T288</accession>
<reference evidence="2 3" key="1">
    <citation type="submission" date="2014-03" db="EMBL/GenBank/DDBJ databases">
        <title>Draft genome of the hookworm Oesophagostomum dentatum.</title>
        <authorList>
            <person name="Mitreva M."/>
        </authorList>
    </citation>
    <scope>NUCLEOTIDE SEQUENCE [LARGE SCALE GENOMIC DNA]</scope>
    <source>
        <strain evidence="2 3">OD-Hann</strain>
    </source>
</reference>
<keyword evidence="1" id="KW-0472">Membrane</keyword>
<protein>
    <submittedName>
        <fullName evidence="2">Uncharacterized protein</fullName>
    </submittedName>
</protein>
<evidence type="ECO:0000313" key="3">
    <source>
        <dbReference type="Proteomes" id="UP000053660"/>
    </source>
</evidence>
<proteinExistence type="predicted"/>
<keyword evidence="3" id="KW-1185">Reference proteome</keyword>
<sequence>MFFFQHMAPHPTLAYAAIVAFLSVFAFSTQWLFMCITTHVWEEFVKVHLKEVGSMKQLCCLQAILLLFCTSSVGVVLAIRFFQIPYDTLTPTAVLLILTICAAMCGIFVCGYFLPFCNSKGAMTSLIITTISSLCLFYLYAAHNNLPTFKNNCAAEAVTNSTVILRSFNMEKMVLIASHMPLHSHPIVAFLMSIIICPVVSLFTGGQDQMSLDWNLVVVPGSLGRGSSYSKRPFVESESFRYAQHTAGPGLLKYQR</sequence>
<gene>
    <name evidence="2" type="ORF">OESDEN_09897</name>
</gene>
<name>A0A0B1T288_OESDE</name>
<feature type="transmembrane region" description="Helical" evidence="1">
    <location>
        <begin position="94"/>
        <end position="114"/>
    </location>
</feature>
<feature type="transmembrane region" description="Helical" evidence="1">
    <location>
        <begin position="187"/>
        <end position="205"/>
    </location>
</feature>
<feature type="transmembrane region" description="Helical" evidence="1">
    <location>
        <begin position="121"/>
        <end position="141"/>
    </location>
</feature>
<evidence type="ECO:0000313" key="2">
    <source>
        <dbReference type="EMBL" id="KHJ90261.1"/>
    </source>
</evidence>
<keyword evidence="1" id="KW-1133">Transmembrane helix</keyword>
<dbReference type="AlphaFoldDB" id="A0A0B1T288"/>
<dbReference type="Proteomes" id="UP000053660">
    <property type="component" value="Unassembled WGS sequence"/>
</dbReference>
<dbReference type="InterPro" id="IPR038377">
    <property type="entry name" value="Na/Glc_symporter_sf"/>
</dbReference>
<dbReference type="EMBL" id="KN553218">
    <property type="protein sequence ID" value="KHJ90261.1"/>
    <property type="molecule type" value="Genomic_DNA"/>
</dbReference>
<dbReference type="OrthoDB" id="5855077at2759"/>
<feature type="transmembrane region" description="Helical" evidence="1">
    <location>
        <begin position="58"/>
        <end position="82"/>
    </location>
</feature>